<dbReference type="InterPro" id="IPR010071">
    <property type="entry name" value="AA_adenyl_dom"/>
</dbReference>
<dbReference type="SUPFAM" id="SSF53474">
    <property type="entry name" value="alpha/beta-Hydrolases"/>
    <property type="match status" value="1"/>
</dbReference>
<dbReference type="Pfam" id="PF00501">
    <property type="entry name" value="AMP-binding"/>
    <property type="match status" value="1"/>
</dbReference>
<proteinExistence type="inferred from homology"/>
<feature type="domain" description="Carrier" evidence="5">
    <location>
        <begin position="974"/>
        <end position="1050"/>
    </location>
</feature>
<dbReference type="FunFam" id="2.30.38.10:FF:000001">
    <property type="entry name" value="Non-ribosomal peptide synthetase PvdI"/>
    <property type="match status" value="1"/>
</dbReference>
<organism evidence="6 9">
    <name type="scientific">Methylopila capsulata</name>
    <dbReference type="NCBI Taxonomy" id="61654"/>
    <lineage>
        <taxon>Bacteria</taxon>
        <taxon>Pseudomonadati</taxon>
        <taxon>Pseudomonadota</taxon>
        <taxon>Alphaproteobacteria</taxon>
        <taxon>Hyphomicrobiales</taxon>
        <taxon>Methylopilaceae</taxon>
        <taxon>Methylopila</taxon>
    </lineage>
</organism>
<dbReference type="InterPro" id="IPR029058">
    <property type="entry name" value="AB_hydrolase_fold"/>
</dbReference>
<gene>
    <name evidence="6" type="ORF">GCM10008170_33850</name>
    <name evidence="7" type="ORF">JOD31_003683</name>
</gene>
<dbReference type="Proteomes" id="UP001143400">
    <property type="component" value="Unassembled WGS sequence"/>
</dbReference>
<dbReference type="InterPro" id="IPR045851">
    <property type="entry name" value="AMP-bd_C_sf"/>
</dbReference>
<dbReference type="Gene3D" id="3.40.50.12780">
    <property type="entry name" value="N-terminal domain of ligase-like"/>
    <property type="match status" value="1"/>
</dbReference>
<dbReference type="Pfam" id="PF00668">
    <property type="entry name" value="Condensation"/>
    <property type="match status" value="1"/>
</dbReference>
<evidence type="ECO:0000256" key="2">
    <source>
        <dbReference type="ARBA" id="ARBA00006432"/>
    </source>
</evidence>
<dbReference type="SUPFAM" id="SSF56801">
    <property type="entry name" value="Acetyl-CoA synthetase-like"/>
    <property type="match status" value="1"/>
</dbReference>
<protein>
    <submittedName>
        <fullName evidence="7">Amino acid adenylation domain-containing protein</fullName>
    </submittedName>
</protein>
<dbReference type="InterPro" id="IPR036736">
    <property type="entry name" value="ACP-like_sf"/>
</dbReference>
<dbReference type="InterPro" id="IPR000873">
    <property type="entry name" value="AMP-dep_synth/lig_dom"/>
</dbReference>
<accession>A0A9W6IXZ6</accession>
<comment type="caution">
    <text evidence="6">The sequence shown here is derived from an EMBL/GenBank/DDBJ whole genome shotgun (WGS) entry which is preliminary data.</text>
</comment>
<dbReference type="FunFam" id="3.30.300.30:FF:000010">
    <property type="entry name" value="Enterobactin synthetase component F"/>
    <property type="match status" value="1"/>
</dbReference>
<dbReference type="Gene3D" id="3.30.559.10">
    <property type="entry name" value="Chloramphenicol acetyltransferase-like domain"/>
    <property type="match status" value="1"/>
</dbReference>
<dbReference type="Pfam" id="PF00550">
    <property type="entry name" value="PP-binding"/>
    <property type="match status" value="1"/>
</dbReference>
<dbReference type="GO" id="GO:0003824">
    <property type="term" value="F:catalytic activity"/>
    <property type="evidence" value="ECO:0007669"/>
    <property type="project" value="InterPro"/>
</dbReference>
<dbReference type="InterPro" id="IPR001031">
    <property type="entry name" value="Thioesterase"/>
</dbReference>
<dbReference type="EMBL" id="BSFF01000009">
    <property type="protein sequence ID" value="GLK57365.1"/>
    <property type="molecule type" value="Genomic_DNA"/>
</dbReference>
<comment type="similarity">
    <text evidence="2">Belongs to the ATP-dependent AMP-binding enzyme family.</text>
</comment>
<dbReference type="PROSITE" id="PS00012">
    <property type="entry name" value="PHOSPHOPANTETHEINE"/>
    <property type="match status" value="1"/>
</dbReference>
<dbReference type="GO" id="GO:0044550">
    <property type="term" value="P:secondary metabolite biosynthetic process"/>
    <property type="evidence" value="ECO:0007669"/>
    <property type="project" value="TreeGrafter"/>
</dbReference>
<dbReference type="GO" id="GO:0005737">
    <property type="term" value="C:cytoplasm"/>
    <property type="evidence" value="ECO:0007669"/>
    <property type="project" value="TreeGrafter"/>
</dbReference>
<dbReference type="Gene3D" id="3.30.559.30">
    <property type="entry name" value="Nonribosomal peptide synthetase, condensation domain"/>
    <property type="match status" value="1"/>
</dbReference>
<dbReference type="InterPro" id="IPR025110">
    <property type="entry name" value="AMP-bd_C"/>
</dbReference>
<dbReference type="NCBIfam" id="TIGR01733">
    <property type="entry name" value="AA-adenyl-dom"/>
    <property type="match status" value="1"/>
</dbReference>
<evidence type="ECO:0000313" key="7">
    <source>
        <dbReference type="EMBL" id="MBM7853422.1"/>
    </source>
</evidence>
<evidence type="ECO:0000256" key="1">
    <source>
        <dbReference type="ARBA" id="ARBA00001957"/>
    </source>
</evidence>
<keyword evidence="8" id="KW-1185">Reference proteome</keyword>
<dbReference type="InterPro" id="IPR042099">
    <property type="entry name" value="ANL_N_sf"/>
</dbReference>
<dbReference type="PANTHER" id="PTHR45527:SF1">
    <property type="entry name" value="FATTY ACID SYNTHASE"/>
    <property type="match status" value="1"/>
</dbReference>
<reference evidence="7 8" key="2">
    <citation type="submission" date="2021-01" db="EMBL/GenBank/DDBJ databases">
        <title>Genomic Encyclopedia of Type Strains, Phase IV (KMG-IV): sequencing the most valuable type-strain genomes for metagenomic binning, comparative biology and taxonomic classification.</title>
        <authorList>
            <person name="Goeker M."/>
        </authorList>
    </citation>
    <scope>NUCLEOTIDE SEQUENCE [LARGE SCALE GENOMIC DNA]</scope>
    <source>
        <strain evidence="7 8">DSM 6130</strain>
    </source>
</reference>
<reference evidence="6" key="3">
    <citation type="submission" date="2023-01" db="EMBL/GenBank/DDBJ databases">
        <authorList>
            <person name="Sun Q."/>
            <person name="Evtushenko L."/>
        </authorList>
    </citation>
    <scope>NUCLEOTIDE SEQUENCE</scope>
    <source>
        <strain evidence="6">VKM B-1606</strain>
    </source>
</reference>
<dbReference type="GO" id="GO:0031177">
    <property type="term" value="F:phosphopantetheine binding"/>
    <property type="evidence" value="ECO:0007669"/>
    <property type="project" value="TreeGrafter"/>
</dbReference>
<reference evidence="6" key="1">
    <citation type="journal article" date="2014" name="Int. J. Syst. Evol. Microbiol.">
        <title>Complete genome sequence of Corynebacterium casei LMG S-19264T (=DSM 44701T), isolated from a smear-ripened cheese.</title>
        <authorList>
            <consortium name="US DOE Joint Genome Institute (JGI-PGF)"/>
            <person name="Walter F."/>
            <person name="Albersmeier A."/>
            <person name="Kalinowski J."/>
            <person name="Ruckert C."/>
        </authorList>
    </citation>
    <scope>NUCLEOTIDE SEQUENCE</scope>
    <source>
        <strain evidence="6">VKM B-1606</strain>
    </source>
</reference>
<evidence type="ECO:0000256" key="3">
    <source>
        <dbReference type="ARBA" id="ARBA00022450"/>
    </source>
</evidence>
<dbReference type="EMBL" id="JAFBCY010000005">
    <property type="protein sequence ID" value="MBM7853422.1"/>
    <property type="molecule type" value="Genomic_DNA"/>
</dbReference>
<evidence type="ECO:0000313" key="8">
    <source>
        <dbReference type="Proteomes" id="UP000758856"/>
    </source>
</evidence>
<dbReference type="InterPro" id="IPR023213">
    <property type="entry name" value="CAT-like_dom_sf"/>
</dbReference>
<sequence>MREPVLAAPADVVDLARPAETAAGFPLSVAQKRIWSLGLVGAHGVFPAQTLALVFAQAPDDAALRALAAIHPSLRTRFRRFAGGRIEQVAAPAEELVVERLDLALHPAESEEAGLARLVDAFAARPFDLDREPAARIARIALSGGRSAIALTLHPIVADPASLRVLARDLAAAANGDAPGEVRDAALTLAPAEQAWLRAPAFADTLEYWRAAFAGEHAAATLPLKNGLGAAAAGVRGRSAFRIAPETVRGLEALGAREGLPLPTLVFAGFHTLLARYSGQWALRTGIVIENRADTARAGTVGRFEDVAPLHLDLASSASFVALARAAQARLDDALAHHAPIERLAQELWRHEGDASESLVKTLFEFREALGLDEAAPLTRPLAARADTDFILTVQPAADGGLDAVMDYAEGLYDARLVARAANGLTRILRAAAENGAVRLRDIALVEADELDWLSAPYPDDVIDDDRPVHELIADHAARTPDKVAILYAEESWTHGELDRFANRLAHRLVREGVGPEDCVAIAVKRSPQAIGAMLATLKAGGAYIPVEPDHPAVRNDHIFRDAGVKVIVTNSWLTAKIPTGVDAVVLELDRIDLEAEPAAAPETPPVHDDQLAYVMYTSGSTGLPKGVGVEHGPLTHHLQSTARVYGMTEISRELPFLPFSSDGGHERWMNPLMVGGSIILPDQPLWTPEETLAAMRRHGANNASIPTTYLQQLAEEADANASAPPMRLYSFGGEGLPQTTFELLSRSLNSEWLINGYGPTETIMTPMVWKVRAGARFEGTYAPLGWCVGRRRAYVLDADLNPCPIGVTGELYLGGEGVARGYLGRPGVTADRFMPDPFSAEGGRLYRSGDMTRWREDGSVEFVGRVDHQVKLRGFRIELGEIEAALLAQDGVGESLVILREDDGRKALVAYVVPKAGATLDGDALRRALVRELPDYMVPAAIVPLERMPTNPNSKLDRMALPAPKLKLSESVPPATPLEEELLALWKQVLNVEALGVTDNFFEIGGHSLAAVKIVSRLRALKPKAKVTIADLFNEATVRKLAASIERGGEATGGQVIRLRESGSRPMLYCFPGLLVSTREYVKLVDFLGPEQPATGFICYSLSEEKKLDASVEEITGRYVDHIRKESAGRPCFFLGWSWGGLLAYEAARMLGSDIDLRLVGMIDVCDLGTEFAIGATPQFAPGERDELQRLVTEWLGRTRMRADWDRLLGSMDARTYDQFLRFVGDEEESLPTDGPDISSREHTFWILIDNALIFRRHVLQPFDAPIHSWAAEDSLHRGLNLMDWRRLSRRANPAEIIAGTNHLHVIGSSAFHSRFAARIDEAMAGLDGTERRKRMSG</sequence>
<dbReference type="InterPro" id="IPR001242">
    <property type="entry name" value="Condensation_dom"/>
</dbReference>
<dbReference type="SUPFAM" id="SSF52777">
    <property type="entry name" value="CoA-dependent acyltransferases"/>
    <property type="match status" value="2"/>
</dbReference>
<dbReference type="SUPFAM" id="SSF47336">
    <property type="entry name" value="ACP-like"/>
    <property type="match status" value="1"/>
</dbReference>
<name>A0A9W6IXZ6_9HYPH</name>
<keyword evidence="4" id="KW-0597">Phosphoprotein</keyword>
<dbReference type="InterPro" id="IPR009081">
    <property type="entry name" value="PP-bd_ACP"/>
</dbReference>
<dbReference type="PROSITE" id="PS00455">
    <property type="entry name" value="AMP_BINDING"/>
    <property type="match status" value="1"/>
</dbReference>
<dbReference type="Proteomes" id="UP000758856">
    <property type="component" value="Unassembled WGS sequence"/>
</dbReference>
<dbReference type="FunFam" id="3.40.50.980:FF:000001">
    <property type="entry name" value="Non-ribosomal peptide synthetase"/>
    <property type="match status" value="1"/>
</dbReference>
<evidence type="ECO:0000313" key="9">
    <source>
        <dbReference type="Proteomes" id="UP001143400"/>
    </source>
</evidence>
<dbReference type="RefSeq" id="WP_204951881.1">
    <property type="nucleotide sequence ID" value="NZ_BSFF01000009.1"/>
</dbReference>
<dbReference type="CDD" id="cd17649">
    <property type="entry name" value="A_NRPS_PvdJ-like"/>
    <property type="match status" value="1"/>
</dbReference>
<dbReference type="FunFam" id="1.10.1200.10:FF:000005">
    <property type="entry name" value="Nonribosomal peptide synthetase 1"/>
    <property type="match status" value="1"/>
</dbReference>
<evidence type="ECO:0000256" key="4">
    <source>
        <dbReference type="ARBA" id="ARBA00022553"/>
    </source>
</evidence>
<comment type="cofactor">
    <cofactor evidence="1">
        <name>pantetheine 4'-phosphate</name>
        <dbReference type="ChEBI" id="CHEBI:47942"/>
    </cofactor>
</comment>
<dbReference type="PROSITE" id="PS50075">
    <property type="entry name" value="CARRIER"/>
    <property type="match status" value="1"/>
</dbReference>
<evidence type="ECO:0000259" key="5">
    <source>
        <dbReference type="PROSITE" id="PS50075"/>
    </source>
</evidence>
<dbReference type="Pfam" id="PF00975">
    <property type="entry name" value="Thioesterase"/>
    <property type="match status" value="1"/>
</dbReference>
<dbReference type="Gene3D" id="3.30.300.30">
    <property type="match status" value="1"/>
</dbReference>
<dbReference type="Pfam" id="PF13193">
    <property type="entry name" value="AMP-binding_C"/>
    <property type="match status" value="1"/>
</dbReference>
<keyword evidence="3" id="KW-0596">Phosphopantetheine</keyword>
<dbReference type="Gene3D" id="1.10.1200.10">
    <property type="entry name" value="ACP-like"/>
    <property type="match status" value="1"/>
</dbReference>
<dbReference type="PANTHER" id="PTHR45527">
    <property type="entry name" value="NONRIBOSOMAL PEPTIDE SYNTHETASE"/>
    <property type="match status" value="1"/>
</dbReference>
<dbReference type="InterPro" id="IPR020845">
    <property type="entry name" value="AMP-binding_CS"/>
</dbReference>
<dbReference type="InterPro" id="IPR006162">
    <property type="entry name" value="Ppantetheine_attach_site"/>
</dbReference>
<dbReference type="GO" id="GO:0043041">
    <property type="term" value="P:amino acid activation for nonribosomal peptide biosynthetic process"/>
    <property type="evidence" value="ECO:0007669"/>
    <property type="project" value="TreeGrafter"/>
</dbReference>
<evidence type="ECO:0000313" key="6">
    <source>
        <dbReference type="EMBL" id="GLK57365.1"/>
    </source>
</evidence>
<dbReference type="Gene3D" id="3.40.50.1820">
    <property type="entry name" value="alpha/beta hydrolase"/>
    <property type="match status" value="1"/>
</dbReference>